<proteinExistence type="predicted"/>
<dbReference type="InterPro" id="IPR000073">
    <property type="entry name" value="AB_hydrolase_1"/>
</dbReference>
<organism evidence="4 5">
    <name type="scientific">Rhodoferax ferrireducens</name>
    <dbReference type="NCBI Taxonomy" id="192843"/>
    <lineage>
        <taxon>Bacteria</taxon>
        <taxon>Pseudomonadati</taxon>
        <taxon>Pseudomonadota</taxon>
        <taxon>Betaproteobacteria</taxon>
        <taxon>Burkholderiales</taxon>
        <taxon>Comamonadaceae</taxon>
        <taxon>Rhodoferax</taxon>
    </lineage>
</organism>
<dbReference type="SUPFAM" id="SSF53474">
    <property type="entry name" value="alpha/beta-Hydrolases"/>
    <property type="match status" value="1"/>
</dbReference>
<evidence type="ECO:0000313" key="4">
    <source>
        <dbReference type="EMBL" id="OQW88476.1"/>
    </source>
</evidence>
<protein>
    <recommendedName>
        <fullName evidence="3">AB hydrolase-1 domain-containing protein</fullName>
    </recommendedName>
</protein>
<comment type="caution">
    <text evidence="4">The sequence shown here is derived from an EMBL/GenBank/DDBJ whole genome shotgun (WGS) entry which is preliminary data.</text>
</comment>
<keyword evidence="2" id="KW-0732">Signal</keyword>
<dbReference type="Gene3D" id="3.40.50.1820">
    <property type="entry name" value="alpha/beta hydrolase"/>
    <property type="match status" value="1"/>
</dbReference>
<dbReference type="PANTHER" id="PTHR43798:SF33">
    <property type="entry name" value="HYDROLASE, PUTATIVE (AFU_ORTHOLOGUE AFUA_2G14860)-RELATED"/>
    <property type="match status" value="1"/>
</dbReference>
<evidence type="ECO:0000259" key="3">
    <source>
        <dbReference type="Pfam" id="PF00561"/>
    </source>
</evidence>
<dbReference type="PANTHER" id="PTHR43798">
    <property type="entry name" value="MONOACYLGLYCEROL LIPASE"/>
    <property type="match status" value="1"/>
</dbReference>
<dbReference type="InterPro" id="IPR029058">
    <property type="entry name" value="AB_hydrolase_fold"/>
</dbReference>
<evidence type="ECO:0000256" key="1">
    <source>
        <dbReference type="SAM" id="MobiDB-lite"/>
    </source>
</evidence>
<gene>
    <name evidence="4" type="ORF">BWK72_09505</name>
</gene>
<evidence type="ECO:0000313" key="5">
    <source>
        <dbReference type="Proteomes" id="UP000192505"/>
    </source>
</evidence>
<dbReference type="Pfam" id="PF00561">
    <property type="entry name" value="Abhydrolase_1"/>
    <property type="match status" value="1"/>
</dbReference>
<reference evidence="4 5" key="1">
    <citation type="submission" date="2017-01" db="EMBL/GenBank/DDBJ databases">
        <title>Novel large sulfur bacteria in the metagenomes of groundwater-fed chemosynthetic microbial mats in the Lake Huron basin.</title>
        <authorList>
            <person name="Sharrar A.M."/>
            <person name="Flood B.E."/>
            <person name="Bailey J.V."/>
            <person name="Jones D.S."/>
            <person name="Biddanda B."/>
            <person name="Ruberg S.A."/>
            <person name="Marcus D.N."/>
            <person name="Dick G.J."/>
        </authorList>
    </citation>
    <scope>NUCLEOTIDE SEQUENCE [LARGE SCALE GENOMIC DNA]</scope>
    <source>
        <strain evidence="4">A7</strain>
    </source>
</reference>
<dbReference type="Proteomes" id="UP000192505">
    <property type="component" value="Unassembled WGS sequence"/>
</dbReference>
<accession>A0A1W9KVA5</accession>
<dbReference type="GO" id="GO:0016020">
    <property type="term" value="C:membrane"/>
    <property type="evidence" value="ECO:0007669"/>
    <property type="project" value="TreeGrafter"/>
</dbReference>
<feature type="chain" id="PRO_5013207495" description="AB hydrolase-1 domain-containing protein" evidence="2">
    <location>
        <begin position="27"/>
        <end position="292"/>
    </location>
</feature>
<dbReference type="InterPro" id="IPR050266">
    <property type="entry name" value="AB_hydrolase_sf"/>
</dbReference>
<dbReference type="AlphaFoldDB" id="A0A1W9KVA5"/>
<name>A0A1W9KVA5_9BURK</name>
<feature type="domain" description="AB hydrolase-1" evidence="3">
    <location>
        <begin position="51"/>
        <end position="200"/>
    </location>
</feature>
<feature type="signal peptide" evidence="2">
    <location>
        <begin position="1"/>
        <end position="26"/>
    </location>
</feature>
<sequence length="292" mass="31977">MFNKTCRLAAYALSLILPIALLSACASLPGATLETVGQRQIELRLTRQSAPVVVFENGLGGTLDWWAKVVPELEADTTVLAYNRPGYGRSSPADTPRDGQHVVQELRELLRQRGLAPPYVLVGHSLGGLYMQWFARRYPQEVQALVLVDSTHPAQMQGQGASEHWPSWVRVAFNAFTNVTAKAEFQAIDATGQAVLSLPSYTSGPVEVLSALHPMQDRSNPMAEHANHLRSDLVNLYPGARQVWVDSGHAMPLEAPQAVVAAIRRVRHQAASPTTTTMPLARPKARQQKELP</sequence>
<dbReference type="EMBL" id="MTEI01000004">
    <property type="protein sequence ID" value="OQW88476.1"/>
    <property type="molecule type" value="Genomic_DNA"/>
</dbReference>
<feature type="region of interest" description="Disordered" evidence="1">
    <location>
        <begin position="269"/>
        <end position="292"/>
    </location>
</feature>
<dbReference type="PROSITE" id="PS51257">
    <property type="entry name" value="PROKAR_LIPOPROTEIN"/>
    <property type="match status" value="1"/>
</dbReference>
<evidence type="ECO:0000256" key="2">
    <source>
        <dbReference type="SAM" id="SignalP"/>
    </source>
</evidence>
<dbReference type="PRINTS" id="PR00111">
    <property type="entry name" value="ABHYDROLASE"/>
</dbReference>